<dbReference type="UniPathway" id="UPA00125"/>
<feature type="binding site" evidence="5">
    <location>
        <begin position="76"/>
        <end position="77"/>
    </location>
    <ligand>
        <name>substrate</name>
    </ligand>
</feature>
<comment type="catalytic activity">
    <reaction evidence="5">
        <text>alpha-L-rhamnose = beta-L-rhamnose</text>
        <dbReference type="Rhea" id="RHEA:25584"/>
        <dbReference type="ChEBI" id="CHEBI:27586"/>
        <dbReference type="ChEBI" id="CHEBI:27907"/>
        <dbReference type="EC" id="5.1.3.32"/>
    </reaction>
</comment>
<dbReference type="InterPro" id="IPR011008">
    <property type="entry name" value="Dimeric_a/b-barrel"/>
</dbReference>
<dbReference type="GO" id="GO:0019301">
    <property type="term" value="P:rhamnose catabolic process"/>
    <property type="evidence" value="ECO:0007669"/>
    <property type="project" value="UniProtKB-UniRule"/>
</dbReference>
<sequence length="111" mass="12910">MLIKALRMTLYPGQADEYRRRHDALWPELSEALADAGIEQYRIFLDPHSHHLFAIMAIGDDHRVDQLSELPVMQRWWAYMADIMETQDDHSPVSVALDEVFTFLPGEQPCK</sequence>
<comment type="caution">
    <text evidence="7">The sequence shown here is derived from an EMBL/GenBank/DDBJ whole genome shotgun (WGS) entry which is preliminary data.</text>
</comment>
<accession>A0A2A4HGI6</accession>
<evidence type="ECO:0000313" key="7">
    <source>
        <dbReference type="EMBL" id="PCF93820.1"/>
    </source>
</evidence>
<gene>
    <name evidence="5 7" type="primary">rhaM</name>
    <name evidence="7" type="ORF">CPA45_20460</name>
</gene>
<feature type="active site" description="Proton donor" evidence="5">
    <location>
        <position position="22"/>
    </location>
</feature>
<comment type="subcellular location">
    <subcellularLocation>
        <location evidence="5">Cytoplasm</location>
    </subcellularLocation>
</comment>
<keyword evidence="4 5" id="KW-0684">Rhamnose metabolism</keyword>
<protein>
    <recommendedName>
        <fullName evidence="5 6">L-rhamnose mutarotase</fullName>
        <ecNumber evidence="5 6">5.1.3.32</ecNumber>
    </recommendedName>
    <alternativeName>
        <fullName evidence="5">Rhamnose 1-epimerase</fullName>
    </alternativeName>
    <alternativeName>
        <fullName evidence="5">Type-3 mutarotase</fullName>
    </alternativeName>
</protein>
<dbReference type="Gene3D" id="3.30.70.100">
    <property type="match status" value="1"/>
</dbReference>
<proteinExistence type="inferred from homology"/>
<keyword evidence="1 5" id="KW-0963">Cytoplasm</keyword>
<feature type="binding site" evidence="5">
    <location>
        <position position="18"/>
    </location>
    <ligand>
        <name>substrate</name>
    </ligand>
</feature>
<comment type="subunit">
    <text evidence="5">Homodimer.</text>
</comment>
<dbReference type="GO" id="GO:0005737">
    <property type="term" value="C:cytoplasm"/>
    <property type="evidence" value="ECO:0007669"/>
    <property type="project" value="UniProtKB-SubCell"/>
</dbReference>
<organism evidence="7 8">
    <name type="scientific">Vreelandella nigrificans</name>
    <dbReference type="NCBI Taxonomy" id="2042704"/>
    <lineage>
        <taxon>Bacteria</taxon>
        <taxon>Pseudomonadati</taxon>
        <taxon>Pseudomonadota</taxon>
        <taxon>Gammaproteobacteria</taxon>
        <taxon>Oceanospirillales</taxon>
        <taxon>Halomonadaceae</taxon>
        <taxon>Vreelandella</taxon>
    </lineage>
</organism>
<dbReference type="PANTHER" id="PTHR34389">
    <property type="entry name" value="L-RHAMNOSE MUTAROTASE"/>
    <property type="match status" value="1"/>
</dbReference>
<dbReference type="EC" id="5.1.3.32" evidence="5 6"/>
<feature type="binding site" evidence="5">
    <location>
        <position position="41"/>
    </location>
    <ligand>
        <name>substrate</name>
    </ligand>
</feature>
<evidence type="ECO:0000256" key="3">
    <source>
        <dbReference type="ARBA" id="ARBA00023277"/>
    </source>
</evidence>
<evidence type="ECO:0000256" key="5">
    <source>
        <dbReference type="HAMAP-Rule" id="MF_01663"/>
    </source>
</evidence>
<keyword evidence="3 5" id="KW-0119">Carbohydrate metabolism</keyword>
<comment type="function">
    <text evidence="5">Involved in the anomeric conversion of L-rhamnose.</text>
</comment>
<evidence type="ECO:0000256" key="4">
    <source>
        <dbReference type="ARBA" id="ARBA00023308"/>
    </source>
</evidence>
<dbReference type="Pfam" id="PF05336">
    <property type="entry name" value="rhaM"/>
    <property type="match status" value="1"/>
</dbReference>
<evidence type="ECO:0000313" key="8">
    <source>
        <dbReference type="Proteomes" id="UP000218677"/>
    </source>
</evidence>
<dbReference type="InterPro" id="IPR008000">
    <property type="entry name" value="Rham/fucose_mutarotase"/>
</dbReference>
<dbReference type="AlphaFoldDB" id="A0A2A4HGI6"/>
<dbReference type="GO" id="GO:0062192">
    <property type="term" value="F:L-rhamnose mutarotase activity"/>
    <property type="evidence" value="ECO:0007669"/>
    <property type="project" value="UniProtKB-UniRule"/>
</dbReference>
<name>A0A2A4HGI6_9GAMM</name>
<dbReference type="HAMAP" id="MF_01663">
    <property type="entry name" value="L_rham_rotase"/>
    <property type="match status" value="1"/>
</dbReference>
<dbReference type="Proteomes" id="UP000218677">
    <property type="component" value="Unassembled WGS sequence"/>
</dbReference>
<evidence type="ECO:0000256" key="2">
    <source>
        <dbReference type="ARBA" id="ARBA00023235"/>
    </source>
</evidence>
<keyword evidence="2 5" id="KW-0413">Isomerase</keyword>
<dbReference type="OrthoDB" id="9799608at2"/>
<comment type="pathway">
    <text evidence="5">Carbohydrate metabolism; L-rhamnose metabolism.</text>
</comment>
<evidence type="ECO:0000256" key="6">
    <source>
        <dbReference type="NCBIfam" id="TIGR02625"/>
    </source>
</evidence>
<keyword evidence="8" id="KW-1185">Reference proteome</keyword>
<dbReference type="InterPro" id="IPR013448">
    <property type="entry name" value="L-rhamnose_mutarotase"/>
</dbReference>
<dbReference type="EMBL" id="NWUX01000029">
    <property type="protein sequence ID" value="PCF93820.1"/>
    <property type="molecule type" value="Genomic_DNA"/>
</dbReference>
<dbReference type="PANTHER" id="PTHR34389:SF2">
    <property type="entry name" value="L-RHAMNOSE MUTAROTASE"/>
    <property type="match status" value="1"/>
</dbReference>
<reference evidence="8" key="1">
    <citation type="submission" date="2017-09" db="EMBL/GenBank/DDBJ databases">
        <authorList>
            <person name="Cho G.-S."/>
            <person name="Oguntoyinbo F.A."/>
            <person name="Cnockaert M."/>
            <person name="Kabisch J."/>
            <person name="Neve H."/>
            <person name="Bockelmann W."/>
            <person name="Wenning M."/>
            <person name="Franz C.M."/>
            <person name="Vandamme P."/>
        </authorList>
    </citation>
    <scope>NUCLEOTIDE SEQUENCE [LARGE SCALE GENOMIC DNA]</scope>
    <source>
        <strain evidence="8">MBT G8648</strain>
    </source>
</reference>
<dbReference type="RefSeq" id="WP_096654814.1">
    <property type="nucleotide sequence ID" value="NZ_NWUX01000029.1"/>
</dbReference>
<comment type="similarity">
    <text evidence="5">Belongs to the rhamnose mutarotase family.</text>
</comment>
<dbReference type="NCBIfam" id="TIGR02625">
    <property type="entry name" value="YiiL_rotase"/>
    <property type="match status" value="1"/>
</dbReference>
<dbReference type="SUPFAM" id="SSF54909">
    <property type="entry name" value="Dimeric alpha+beta barrel"/>
    <property type="match status" value="1"/>
</dbReference>
<evidence type="ECO:0000256" key="1">
    <source>
        <dbReference type="ARBA" id="ARBA00022490"/>
    </source>
</evidence>